<dbReference type="PANTHER" id="PTHR37984:SF7">
    <property type="entry name" value="INTEGRASE CATALYTIC DOMAIN-CONTAINING PROTEIN"/>
    <property type="match status" value="1"/>
</dbReference>
<dbReference type="Pfam" id="PF00078">
    <property type="entry name" value="RVT_1"/>
    <property type="match status" value="1"/>
</dbReference>
<dbReference type="AlphaFoldDB" id="A0A8K0DI96"/>
<dbReference type="PANTHER" id="PTHR37984">
    <property type="entry name" value="PROTEIN CBG26694"/>
    <property type="match status" value="1"/>
</dbReference>
<dbReference type="SUPFAM" id="SSF56672">
    <property type="entry name" value="DNA/RNA polymerases"/>
    <property type="match status" value="1"/>
</dbReference>
<sequence length="439" mass="51266">MAVIGGSVKLPPDFDLQSSNAANEWKFWKSTFKDDLVATGQDEDQDKVKLSILRNFIGITYLVLPYGLSNSQDLFVEKLEEIFSDIENLIIYHDDMIIAGSNELEHDKTVSLVMQRARETNTKFNKDKFQFKLEEVKFMGQIFSNESMKVDPDRVESLIKLENPKNKHELQRVISCFNYVPNNLPFVSHECKTYYHEKDISIFTCSPHHHRSNGMAEKAVNIAKQILRKSMEDRTDYRESIMEYNNTPIVNLNASPTQILQSRRLRTLLPVISTKLEPKVQTHIYDFLRMQQITHKNNYDKSSKKSFTNFKKEDKVVIKTDNEKTWQKATIIKKADEPRSYWIQRHSDLKMLRRNTKHIKLSYTKLNNNKNLNPELYPECSYFKHTNKPNQLVVQKDVSVDAEDNNRGNVLPKPPIENQQISIKSRSGRTVRPPNRLDL</sequence>
<dbReference type="OrthoDB" id="6811343at2759"/>
<evidence type="ECO:0000313" key="3">
    <source>
        <dbReference type="Proteomes" id="UP000801492"/>
    </source>
</evidence>
<organism evidence="2 3">
    <name type="scientific">Ignelater luminosus</name>
    <name type="common">Cucubano</name>
    <name type="synonym">Pyrophorus luminosus</name>
    <dbReference type="NCBI Taxonomy" id="2038154"/>
    <lineage>
        <taxon>Eukaryota</taxon>
        <taxon>Metazoa</taxon>
        <taxon>Ecdysozoa</taxon>
        <taxon>Arthropoda</taxon>
        <taxon>Hexapoda</taxon>
        <taxon>Insecta</taxon>
        <taxon>Pterygota</taxon>
        <taxon>Neoptera</taxon>
        <taxon>Endopterygota</taxon>
        <taxon>Coleoptera</taxon>
        <taxon>Polyphaga</taxon>
        <taxon>Elateriformia</taxon>
        <taxon>Elateroidea</taxon>
        <taxon>Elateridae</taxon>
        <taxon>Agrypninae</taxon>
        <taxon>Pyrophorini</taxon>
        <taxon>Ignelater</taxon>
    </lineage>
</organism>
<dbReference type="Gene3D" id="3.30.420.10">
    <property type="entry name" value="Ribonuclease H-like superfamily/Ribonuclease H"/>
    <property type="match status" value="1"/>
</dbReference>
<dbReference type="Proteomes" id="UP000801492">
    <property type="component" value="Unassembled WGS sequence"/>
</dbReference>
<dbReference type="InterPro" id="IPR036397">
    <property type="entry name" value="RNaseH_sf"/>
</dbReference>
<dbReference type="GO" id="GO:0003676">
    <property type="term" value="F:nucleic acid binding"/>
    <property type="evidence" value="ECO:0007669"/>
    <property type="project" value="InterPro"/>
</dbReference>
<gene>
    <name evidence="2" type="ORF">ILUMI_02450</name>
</gene>
<dbReference type="GO" id="GO:0042575">
    <property type="term" value="C:DNA polymerase complex"/>
    <property type="evidence" value="ECO:0007669"/>
    <property type="project" value="UniProtKB-ARBA"/>
</dbReference>
<dbReference type="EMBL" id="VTPC01000943">
    <property type="protein sequence ID" value="KAF2903742.1"/>
    <property type="molecule type" value="Genomic_DNA"/>
</dbReference>
<comment type="caution">
    <text evidence="2">The sequence shown here is derived from an EMBL/GenBank/DDBJ whole genome shotgun (WGS) entry which is preliminary data.</text>
</comment>
<dbReference type="InterPro" id="IPR050951">
    <property type="entry name" value="Retrovirus_Pol_polyprotein"/>
</dbReference>
<protein>
    <recommendedName>
        <fullName evidence="1">Reverse transcriptase domain-containing protein</fullName>
    </recommendedName>
</protein>
<dbReference type="InterPro" id="IPR043502">
    <property type="entry name" value="DNA/RNA_pol_sf"/>
</dbReference>
<evidence type="ECO:0000313" key="2">
    <source>
        <dbReference type="EMBL" id="KAF2903742.1"/>
    </source>
</evidence>
<dbReference type="InterPro" id="IPR012337">
    <property type="entry name" value="RNaseH-like_sf"/>
</dbReference>
<keyword evidence="3" id="KW-1185">Reference proteome</keyword>
<feature type="domain" description="Reverse transcriptase" evidence="1">
    <location>
        <begin position="60"/>
        <end position="142"/>
    </location>
</feature>
<accession>A0A8K0DI96</accession>
<dbReference type="InterPro" id="IPR043128">
    <property type="entry name" value="Rev_trsase/Diguanyl_cyclase"/>
</dbReference>
<dbReference type="GO" id="GO:0071897">
    <property type="term" value="P:DNA biosynthetic process"/>
    <property type="evidence" value="ECO:0007669"/>
    <property type="project" value="UniProtKB-ARBA"/>
</dbReference>
<reference evidence="2" key="1">
    <citation type="submission" date="2019-08" db="EMBL/GenBank/DDBJ databases">
        <title>The genome of the North American firefly Photinus pyralis.</title>
        <authorList>
            <consortium name="Photinus pyralis genome working group"/>
            <person name="Fallon T.R."/>
            <person name="Sander Lower S.E."/>
            <person name="Weng J.-K."/>
        </authorList>
    </citation>
    <scope>NUCLEOTIDE SEQUENCE</scope>
    <source>
        <strain evidence="2">TRF0915ILg1</strain>
        <tissue evidence="2">Whole body</tissue>
    </source>
</reference>
<dbReference type="SUPFAM" id="SSF53098">
    <property type="entry name" value="Ribonuclease H-like"/>
    <property type="match status" value="1"/>
</dbReference>
<name>A0A8K0DI96_IGNLU</name>
<evidence type="ECO:0000259" key="1">
    <source>
        <dbReference type="Pfam" id="PF00078"/>
    </source>
</evidence>
<dbReference type="Gene3D" id="3.30.70.270">
    <property type="match status" value="1"/>
</dbReference>
<dbReference type="InterPro" id="IPR000477">
    <property type="entry name" value="RT_dom"/>
</dbReference>
<proteinExistence type="predicted"/>